<protein>
    <submittedName>
        <fullName evidence="2">Uncharacterized protein</fullName>
    </submittedName>
</protein>
<evidence type="ECO:0000313" key="3">
    <source>
        <dbReference type="Proteomes" id="UP000272025"/>
    </source>
</evidence>
<name>A0A3N2PJG0_SODAK</name>
<dbReference type="EMBL" id="ML119066">
    <property type="protein sequence ID" value="ROT34649.1"/>
    <property type="molecule type" value="Genomic_DNA"/>
</dbReference>
<sequence length="197" mass="21976">MGARWQINRKKEKRKRSQPALPGFAKSTEREEEAAGSKFELQPPLLDSEGSRQRHSFSRTAPWLKSETPGNSRDASLLFYRFVRHSPMVNYFRCSWTLGASSKCENRGYGQWPASKDFFPPSPQQLFSFLASLSSSLPVTLTPTCRRTSSPSPSFSVPVRHPSLSLCVSLSNSPSLGHQNPGWDSAGPVALWDIMKS</sequence>
<proteinExistence type="predicted"/>
<dbReference type="Proteomes" id="UP000272025">
    <property type="component" value="Unassembled WGS sequence"/>
</dbReference>
<dbReference type="GeneID" id="39584191"/>
<feature type="compositionally biased region" description="Basic residues" evidence="1">
    <location>
        <begin position="7"/>
        <end position="17"/>
    </location>
</feature>
<organism evidence="2 3">
    <name type="scientific">Sodiomyces alkalinus (strain CBS 110278 / VKM F-3762 / F11)</name>
    <name type="common">Alkaliphilic filamentous fungus</name>
    <dbReference type="NCBI Taxonomy" id="1314773"/>
    <lineage>
        <taxon>Eukaryota</taxon>
        <taxon>Fungi</taxon>
        <taxon>Dikarya</taxon>
        <taxon>Ascomycota</taxon>
        <taxon>Pezizomycotina</taxon>
        <taxon>Sordariomycetes</taxon>
        <taxon>Hypocreomycetidae</taxon>
        <taxon>Glomerellales</taxon>
        <taxon>Plectosphaerellaceae</taxon>
        <taxon>Sodiomyces</taxon>
    </lineage>
</organism>
<keyword evidence="3" id="KW-1185">Reference proteome</keyword>
<reference evidence="2 3" key="1">
    <citation type="journal article" date="2018" name="Mol. Ecol.">
        <title>The obligate alkalophilic soda-lake fungus Sodiomyces alkalinus has shifted to a protein diet.</title>
        <authorList>
            <person name="Grum-Grzhimaylo A.A."/>
            <person name="Falkoski D.L."/>
            <person name="van den Heuvel J."/>
            <person name="Valero-Jimenez C.A."/>
            <person name="Min B."/>
            <person name="Choi I.G."/>
            <person name="Lipzen A."/>
            <person name="Daum C.G."/>
            <person name="Aanen D.K."/>
            <person name="Tsang A."/>
            <person name="Henrissat B."/>
            <person name="Bilanenko E.N."/>
            <person name="de Vries R.P."/>
            <person name="van Kan J.A.L."/>
            <person name="Grigoriev I.V."/>
            <person name="Debets A.J.M."/>
        </authorList>
    </citation>
    <scope>NUCLEOTIDE SEQUENCE [LARGE SCALE GENOMIC DNA]</scope>
    <source>
        <strain evidence="2 3">F11</strain>
    </source>
</reference>
<dbReference type="RefSeq" id="XP_028462455.1">
    <property type="nucleotide sequence ID" value="XM_028615714.1"/>
</dbReference>
<accession>A0A3N2PJG0</accession>
<gene>
    <name evidence="2" type="ORF">SODALDRAFT_82063</name>
</gene>
<feature type="region of interest" description="Disordered" evidence="1">
    <location>
        <begin position="1"/>
        <end position="70"/>
    </location>
</feature>
<evidence type="ECO:0000256" key="1">
    <source>
        <dbReference type="SAM" id="MobiDB-lite"/>
    </source>
</evidence>
<dbReference type="AlphaFoldDB" id="A0A3N2PJG0"/>
<evidence type="ECO:0000313" key="2">
    <source>
        <dbReference type="EMBL" id="ROT34649.1"/>
    </source>
</evidence>